<evidence type="ECO:0000259" key="3">
    <source>
        <dbReference type="Pfam" id="PF07853"/>
    </source>
</evidence>
<organism evidence="4 5">
    <name type="scientific">Nocardioides oceani</name>
    <dbReference type="NCBI Taxonomy" id="3058369"/>
    <lineage>
        <taxon>Bacteria</taxon>
        <taxon>Bacillati</taxon>
        <taxon>Actinomycetota</taxon>
        <taxon>Actinomycetes</taxon>
        <taxon>Propionibacteriales</taxon>
        <taxon>Nocardioidaceae</taxon>
        <taxon>Nocardioides</taxon>
    </lineage>
</organism>
<keyword evidence="1" id="KW-0812">Transmembrane</keyword>
<feature type="domain" description="DUF1648" evidence="3">
    <location>
        <begin position="12"/>
        <end position="50"/>
    </location>
</feature>
<dbReference type="InterPro" id="IPR012867">
    <property type="entry name" value="DUF1648"/>
</dbReference>
<keyword evidence="5" id="KW-1185">Reference proteome</keyword>
<feature type="signal peptide" evidence="2">
    <location>
        <begin position="1"/>
        <end position="24"/>
    </location>
</feature>
<reference evidence="4" key="1">
    <citation type="submission" date="2023-06" db="EMBL/GenBank/DDBJ databases">
        <title>Draft genome sequence of Nocardioides sp. SOB77.</title>
        <authorList>
            <person name="Zhang G."/>
        </authorList>
    </citation>
    <scope>NUCLEOTIDE SEQUENCE</scope>
    <source>
        <strain evidence="4">SOB77</strain>
    </source>
</reference>
<feature type="transmembrane region" description="Helical" evidence="1">
    <location>
        <begin position="132"/>
        <end position="154"/>
    </location>
</feature>
<dbReference type="Pfam" id="PF07853">
    <property type="entry name" value="DUF1648"/>
    <property type="match status" value="1"/>
</dbReference>
<evidence type="ECO:0000313" key="5">
    <source>
        <dbReference type="Proteomes" id="UP001168620"/>
    </source>
</evidence>
<sequence length="166" mass="18330">MTVRHTYLGTLVCFLLVLSGSAFAMPAEVPLHFGVTGDPDRWASRGEALMTMTTVGGLLALVMGGTAALVDRMPLAYLNAPHKDWWTATPERERRMRRMMRTDLYALASATMLFLSVVVLATALAARADDPALGPLFFVGLACYLVFVVAWTVWSLSTRYRRRDDA</sequence>
<proteinExistence type="predicted"/>
<keyword evidence="1" id="KW-1133">Transmembrane helix</keyword>
<comment type="caution">
    <text evidence="4">The sequence shown here is derived from an EMBL/GenBank/DDBJ whole genome shotgun (WGS) entry which is preliminary data.</text>
</comment>
<evidence type="ECO:0000256" key="2">
    <source>
        <dbReference type="SAM" id="SignalP"/>
    </source>
</evidence>
<keyword evidence="2" id="KW-0732">Signal</keyword>
<accession>A0ABT8FAY4</accession>
<name>A0ABT8FAY4_9ACTN</name>
<gene>
    <name evidence="4" type="ORF">QWY28_01655</name>
</gene>
<dbReference type="Proteomes" id="UP001168620">
    <property type="component" value="Unassembled WGS sequence"/>
</dbReference>
<protein>
    <submittedName>
        <fullName evidence="4">DUF1648 domain-containing protein</fullName>
    </submittedName>
</protein>
<feature type="transmembrane region" description="Helical" evidence="1">
    <location>
        <begin position="104"/>
        <end position="126"/>
    </location>
</feature>
<evidence type="ECO:0000313" key="4">
    <source>
        <dbReference type="EMBL" id="MDN4171639.1"/>
    </source>
</evidence>
<keyword evidence="1" id="KW-0472">Membrane</keyword>
<feature type="transmembrane region" description="Helical" evidence="1">
    <location>
        <begin position="48"/>
        <end position="70"/>
    </location>
</feature>
<dbReference type="EMBL" id="JAUHJQ010000001">
    <property type="protein sequence ID" value="MDN4171639.1"/>
    <property type="molecule type" value="Genomic_DNA"/>
</dbReference>
<dbReference type="RefSeq" id="WP_300950562.1">
    <property type="nucleotide sequence ID" value="NZ_JAUHJQ010000001.1"/>
</dbReference>
<feature type="chain" id="PRO_5046470029" evidence="2">
    <location>
        <begin position="25"/>
        <end position="166"/>
    </location>
</feature>
<evidence type="ECO:0000256" key="1">
    <source>
        <dbReference type="SAM" id="Phobius"/>
    </source>
</evidence>